<dbReference type="InterPro" id="IPR027417">
    <property type="entry name" value="P-loop_NTPase"/>
</dbReference>
<dbReference type="EC" id="2.7.4.25" evidence="8"/>
<name>A0A4P9VKA8_9GAMM</name>
<feature type="binding site" evidence="8">
    <location>
        <begin position="11"/>
        <end position="19"/>
    </location>
    <ligand>
        <name>ATP</name>
        <dbReference type="ChEBI" id="CHEBI:30616"/>
    </ligand>
</feature>
<dbReference type="GO" id="GO:0036431">
    <property type="term" value="F:dCMP kinase activity"/>
    <property type="evidence" value="ECO:0007669"/>
    <property type="project" value="InterPro"/>
</dbReference>
<comment type="similarity">
    <text evidence="1 8">Belongs to the cytidylate kinase family. Type 1 subfamily.</text>
</comment>
<dbReference type="Pfam" id="PF02224">
    <property type="entry name" value="Cytidylate_kin"/>
    <property type="match status" value="1"/>
</dbReference>
<keyword evidence="2 8" id="KW-0808">Transferase</keyword>
<evidence type="ECO:0000313" key="10">
    <source>
        <dbReference type="EMBL" id="RDH43146.1"/>
    </source>
</evidence>
<evidence type="ECO:0000259" key="9">
    <source>
        <dbReference type="Pfam" id="PF02224"/>
    </source>
</evidence>
<sequence>MSEVPVITIDGPSGSGKGTVSSLLAQQLGWHLLDSGALYRLTALAALKAQIALDDIAALSKLAKNLDVSFRTCNESSQMQIFLAEEDVSLQIRTEEVSLSASKVAAISEVRDNLFTRQQGFAQSPGLVADGRDMGTVVFPDADIKFFITASAEERAQRRLKQLQAQGIDANIQRIFEDIVARDRRDSERAIAPLLPATDAIIIDTTPLTVDEVLVEIKAHLKGKGLL</sequence>
<dbReference type="GO" id="GO:0006220">
    <property type="term" value="P:pyrimidine nucleotide metabolic process"/>
    <property type="evidence" value="ECO:0007669"/>
    <property type="project" value="UniProtKB-UniRule"/>
</dbReference>
<evidence type="ECO:0000256" key="7">
    <source>
        <dbReference type="ARBA" id="ARBA00048478"/>
    </source>
</evidence>
<keyword evidence="11" id="KW-1185">Reference proteome</keyword>
<gene>
    <name evidence="8" type="primary">cmk</name>
    <name evidence="10" type="ORF">B9G39_06635</name>
</gene>
<dbReference type="EMBL" id="NDXW01000001">
    <property type="protein sequence ID" value="RDH43146.1"/>
    <property type="molecule type" value="Genomic_DNA"/>
</dbReference>
<dbReference type="AlphaFoldDB" id="A0A4P9VKA8"/>
<evidence type="ECO:0000256" key="6">
    <source>
        <dbReference type="ARBA" id="ARBA00047615"/>
    </source>
</evidence>
<dbReference type="Proteomes" id="UP000257039">
    <property type="component" value="Unassembled WGS sequence"/>
</dbReference>
<dbReference type="GO" id="GO:0005737">
    <property type="term" value="C:cytoplasm"/>
    <property type="evidence" value="ECO:0007669"/>
    <property type="project" value="UniProtKB-SubCell"/>
</dbReference>
<reference evidence="10 11" key="1">
    <citation type="submission" date="2017-04" db="EMBL/GenBank/DDBJ databases">
        <title>Draft genome sequence of Zooshikella ganghwensis VG4 isolated from Red Sea sediments.</title>
        <authorList>
            <person name="Rehman Z."/>
            <person name="Alam I."/>
            <person name="Kamau A."/>
            <person name="Bajic V."/>
            <person name="Leiknes T."/>
        </authorList>
    </citation>
    <scope>NUCLEOTIDE SEQUENCE [LARGE SCALE GENOMIC DNA]</scope>
    <source>
        <strain evidence="10 11">VG4</strain>
    </source>
</reference>
<dbReference type="InterPro" id="IPR011994">
    <property type="entry name" value="Cytidylate_kinase_dom"/>
</dbReference>
<evidence type="ECO:0000256" key="5">
    <source>
        <dbReference type="ARBA" id="ARBA00022840"/>
    </source>
</evidence>
<dbReference type="SUPFAM" id="SSF52540">
    <property type="entry name" value="P-loop containing nucleoside triphosphate hydrolases"/>
    <property type="match status" value="1"/>
</dbReference>
<proteinExistence type="inferred from homology"/>
<dbReference type="RefSeq" id="WP_094786521.1">
    <property type="nucleotide sequence ID" value="NZ_JAEVHG010000001.1"/>
</dbReference>
<protein>
    <recommendedName>
        <fullName evidence="8">Cytidylate kinase</fullName>
        <shortName evidence="8">CK</shortName>
        <ecNumber evidence="8">2.7.4.25</ecNumber>
    </recommendedName>
    <alternativeName>
        <fullName evidence="8">Cytidine monophosphate kinase</fullName>
        <shortName evidence="8">CMP kinase</shortName>
    </alternativeName>
</protein>
<comment type="subcellular location">
    <subcellularLocation>
        <location evidence="8">Cytoplasm</location>
    </subcellularLocation>
</comment>
<evidence type="ECO:0000256" key="4">
    <source>
        <dbReference type="ARBA" id="ARBA00022777"/>
    </source>
</evidence>
<dbReference type="Gene3D" id="3.40.50.300">
    <property type="entry name" value="P-loop containing nucleotide triphosphate hydrolases"/>
    <property type="match status" value="1"/>
</dbReference>
<evidence type="ECO:0000256" key="1">
    <source>
        <dbReference type="ARBA" id="ARBA00009427"/>
    </source>
</evidence>
<dbReference type="GO" id="GO:0036430">
    <property type="term" value="F:CMP kinase activity"/>
    <property type="evidence" value="ECO:0007669"/>
    <property type="project" value="RHEA"/>
</dbReference>
<keyword evidence="8" id="KW-0963">Cytoplasm</keyword>
<evidence type="ECO:0000256" key="8">
    <source>
        <dbReference type="HAMAP-Rule" id="MF_00238"/>
    </source>
</evidence>
<accession>A0A4P9VKA8</accession>
<comment type="catalytic activity">
    <reaction evidence="7 8">
        <text>CMP + ATP = CDP + ADP</text>
        <dbReference type="Rhea" id="RHEA:11600"/>
        <dbReference type="ChEBI" id="CHEBI:30616"/>
        <dbReference type="ChEBI" id="CHEBI:58069"/>
        <dbReference type="ChEBI" id="CHEBI:60377"/>
        <dbReference type="ChEBI" id="CHEBI:456216"/>
        <dbReference type="EC" id="2.7.4.25"/>
    </reaction>
</comment>
<dbReference type="InterPro" id="IPR003136">
    <property type="entry name" value="Cytidylate_kin"/>
</dbReference>
<evidence type="ECO:0000256" key="3">
    <source>
        <dbReference type="ARBA" id="ARBA00022741"/>
    </source>
</evidence>
<keyword evidence="4 8" id="KW-0418">Kinase</keyword>
<dbReference type="NCBIfam" id="TIGR00017">
    <property type="entry name" value="cmk"/>
    <property type="match status" value="1"/>
</dbReference>
<keyword evidence="3 8" id="KW-0547">Nucleotide-binding</keyword>
<dbReference type="GO" id="GO:0005524">
    <property type="term" value="F:ATP binding"/>
    <property type="evidence" value="ECO:0007669"/>
    <property type="project" value="UniProtKB-UniRule"/>
</dbReference>
<evidence type="ECO:0000256" key="2">
    <source>
        <dbReference type="ARBA" id="ARBA00022679"/>
    </source>
</evidence>
<organism evidence="10 11">
    <name type="scientific">Zooshikella ganghwensis</name>
    <dbReference type="NCBI Taxonomy" id="202772"/>
    <lineage>
        <taxon>Bacteria</taxon>
        <taxon>Pseudomonadati</taxon>
        <taxon>Pseudomonadota</taxon>
        <taxon>Gammaproteobacteria</taxon>
        <taxon>Oceanospirillales</taxon>
        <taxon>Zooshikellaceae</taxon>
        <taxon>Zooshikella</taxon>
    </lineage>
</organism>
<comment type="catalytic activity">
    <reaction evidence="6 8">
        <text>dCMP + ATP = dCDP + ADP</text>
        <dbReference type="Rhea" id="RHEA:25094"/>
        <dbReference type="ChEBI" id="CHEBI:30616"/>
        <dbReference type="ChEBI" id="CHEBI:57566"/>
        <dbReference type="ChEBI" id="CHEBI:58593"/>
        <dbReference type="ChEBI" id="CHEBI:456216"/>
        <dbReference type="EC" id="2.7.4.25"/>
    </reaction>
</comment>
<dbReference type="HAMAP" id="MF_00238">
    <property type="entry name" value="Cytidyl_kinase_type1"/>
    <property type="match status" value="1"/>
</dbReference>
<feature type="domain" description="Cytidylate kinase" evidence="9">
    <location>
        <begin position="7"/>
        <end position="218"/>
    </location>
</feature>
<dbReference type="CDD" id="cd02020">
    <property type="entry name" value="CMPK"/>
    <property type="match status" value="1"/>
</dbReference>
<keyword evidence="5 8" id="KW-0067">ATP-binding</keyword>
<comment type="caution">
    <text evidence="10">The sequence shown here is derived from an EMBL/GenBank/DDBJ whole genome shotgun (WGS) entry which is preliminary data.</text>
</comment>
<evidence type="ECO:0000313" key="11">
    <source>
        <dbReference type="Proteomes" id="UP000257039"/>
    </source>
</evidence>